<protein>
    <submittedName>
        <fullName evidence="1">Uncharacterized protein</fullName>
    </submittedName>
</protein>
<gene>
    <name evidence="1" type="ORF">BU23DRAFT_658354</name>
</gene>
<keyword evidence="2" id="KW-1185">Reference proteome</keyword>
<evidence type="ECO:0000313" key="1">
    <source>
        <dbReference type="EMBL" id="KAF1967791.1"/>
    </source>
</evidence>
<reference evidence="1" key="1">
    <citation type="journal article" date="2020" name="Stud. Mycol.">
        <title>101 Dothideomycetes genomes: a test case for predicting lifestyles and emergence of pathogens.</title>
        <authorList>
            <person name="Haridas S."/>
            <person name="Albert R."/>
            <person name="Binder M."/>
            <person name="Bloem J."/>
            <person name="Labutti K."/>
            <person name="Salamov A."/>
            <person name="Andreopoulos B."/>
            <person name="Baker S."/>
            <person name="Barry K."/>
            <person name="Bills G."/>
            <person name="Bluhm B."/>
            <person name="Cannon C."/>
            <person name="Castanera R."/>
            <person name="Culley D."/>
            <person name="Daum C."/>
            <person name="Ezra D."/>
            <person name="Gonzalez J."/>
            <person name="Henrissat B."/>
            <person name="Kuo A."/>
            <person name="Liang C."/>
            <person name="Lipzen A."/>
            <person name="Lutzoni F."/>
            <person name="Magnuson J."/>
            <person name="Mondo S."/>
            <person name="Nolan M."/>
            <person name="Ohm R."/>
            <person name="Pangilinan J."/>
            <person name="Park H.-J."/>
            <person name="Ramirez L."/>
            <person name="Alfaro M."/>
            <person name="Sun H."/>
            <person name="Tritt A."/>
            <person name="Yoshinaga Y."/>
            <person name="Zwiers L.-H."/>
            <person name="Turgeon B."/>
            <person name="Goodwin S."/>
            <person name="Spatafora J."/>
            <person name="Crous P."/>
            <person name="Grigoriev I."/>
        </authorList>
    </citation>
    <scope>NUCLEOTIDE SEQUENCE</scope>
    <source>
        <strain evidence="1">CBS 107.79</strain>
    </source>
</reference>
<proteinExistence type="predicted"/>
<sequence length="131" mass="14572">MGCGYAFCERILSAGALKFSTVYIAMSRISPPGRLRLENVSEAHDRRAIMAANSAAALRTTLSMVFLYMIVDRRCAGRSSQRHTALLMCRRFSSFLDSMSSLRDVLRLLHDAVYTPVSLTRPRCIQIGAVP</sequence>
<name>A0A6A5US54_9PLEO</name>
<dbReference type="AlphaFoldDB" id="A0A6A5US54"/>
<accession>A0A6A5US54</accession>
<dbReference type="Proteomes" id="UP000800036">
    <property type="component" value="Unassembled WGS sequence"/>
</dbReference>
<evidence type="ECO:0000313" key="2">
    <source>
        <dbReference type="Proteomes" id="UP000800036"/>
    </source>
</evidence>
<organism evidence="1 2">
    <name type="scientific">Bimuria novae-zelandiae CBS 107.79</name>
    <dbReference type="NCBI Taxonomy" id="1447943"/>
    <lineage>
        <taxon>Eukaryota</taxon>
        <taxon>Fungi</taxon>
        <taxon>Dikarya</taxon>
        <taxon>Ascomycota</taxon>
        <taxon>Pezizomycotina</taxon>
        <taxon>Dothideomycetes</taxon>
        <taxon>Pleosporomycetidae</taxon>
        <taxon>Pleosporales</taxon>
        <taxon>Massarineae</taxon>
        <taxon>Didymosphaeriaceae</taxon>
        <taxon>Bimuria</taxon>
    </lineage>
</organism>
<dbReference type="EMBL" id="ML976728">
    <property type="protein sequence ID" value="KAF1967791.1"/>
    <property type="molecule type" value="Genomic_DNA"/>
</dbReference>